<accession>A0A0C9MCL2</accession>
<evidence type="ECO:0000313" key="4">
    <source>
        <dbReference type="EMBL" id="GAN05119.1"/>
    </source>
</evidence>
<proteinExistence type="predicted"/>
<evidence type="ECO:0000256" key="2">
    <source>
        <dbReference type="SAM" id="MobiDB-lite"/>
    </source>
</evidence>
<gene>
    <name evidence="4" type="ORF">MAM1_0082c04588</name>
</gene>
<feature type="signal peptide" evidence="3">
    <location>
        <begin position="1"/>
        <end position="18"/>
    </location>
</feature>
<evidence type="ECO:0000313" key="5">
    <source>
        <dbReference type="Proteomes" id="UP000053815"/>
    </source>
</evidence>
<feature type="compositionally biased region" description="Polar residues" evidence="2">
    <location>
        <begin position="107"/>
        <end position="116"/>
    </location>
</feature>
<evidence type="ECO:0000256" key="3">
    <source>
        <dbReference type="SAM" id="SignalP"/>
    </source>
</evidence>
<evidence type="ECO:0000256" key="1">
    <source>
        <dbReference type="SAM" id="Coils"/>
    </source>
</evidence>
<sequence>MLTFLLFIPALIATPSHNRRLNRRDVTTVYQPTTIYETVVANTLEGVYRKIRKIHKHRHEVIKQDRQAFEDELEQLNQQLDPYREYMLGQAAKYRQDVEEESDYRKSNTSNNSSYDNGHCREEDEWCCGKEGCDESEYEECNEGEEGCKEYDPDKELILREVDFDIYIVDVDEYVGTTIESAEKVTLTTVSSLELAATTL</sequence>
<feature type="region of interest" description="Disordered" evidence="2">
    <location>
        <begin position="98"/>
        <end position="121"/>
    </location>
</feature>
<keyword evidence="1" id="KW-0175">Coiled coil</keyword>
<reference evidence="4" key="1">
    <citation type="submission" date="2014-09" db="EMBL/GenBank/DDBJ databases">
        <title>Draft genome sequence of an oleaginous Mucoromycotina fungus Mucor ambiguus NBRC6742.</title>
        <authorList>
            <person name="Takeda I."/>
            <person name="Yamane N."/>
            <person name="Morita T."/>
            <person name="Tamano K."/>
            <person name="Machida M."/>
            <person name="Baker S."/>
            <person name="Koike H."/>
        </authorList>
    </citation>
    <scope>NUCLEOTIDE SEQUENCE</scope>
    <source>
        <strain evidence="4">NBRC 6742</strain>
    </source>
</reference>
<keyword evidence="5" id="KW-1185">Reference proteome</keyword>
<dbReference type="AlphaFoldDB" id="A0A0C9MCL2"/>
<keyword evidence="3" id="KW-0732">Signal</keyword>
<dbReference type="EMBL" id="DF836371">
    <property type="protein sequence ID" value="GAN05119.1"/>
    <property type="molecule type" value="Genomic_DNA"/>
</dbReference>
<organism evidence="4">
    <name type="scientific">Mucor ambiguus</name>
    <dbReference type="NCBI Taxonomy" id="91626"/>
    <lineage>
        <taxon>Eukaryota</taxon>
        <taxon>Fungi</taxon>
        <taxon>Fungi incertae sedis</taxon>
        <taxon>Mucoromycota</taxon>
        <taxon>Mucoromycotina</taxon>
        <taxon>Mucoromycetes</taxon>
        <taxon>Mucorales</taxon>
        <taxon>Mucorineae</taxon>
        <taxon>Mucoraceae</taxon>
        <taxon>Mucor</taxon>
    </lineage>
</organism>
<dbReference type="Proteomes" id="UP000053815">
    <property type="component" value="Unassembled WGS sequence"/>
</dbReference>
<feature type="coiled-coil region" evidence="1">
    <location>
        <begin position="59"/>
        <end position="86"/>
    </location>
</feature>
<name>A0A0C9MCL2_9FUNG</name>
<dbReference type="OrthoDB" id="2260074at2759"/>
<protein>
    <submittedName>
        <fullName evidence="4">Uncharacterized protein</fullName>
    </submittedName>
</protein>
<feature type="chain" id="PRO_5002215247" evidence="3">
    <location>
        <begin position="19"/>
        <end position="200"/>
    </location>
</feature>